<gene>
    <name evidence="9" type="primary">PsaN</name>
    <name evidence="9" type="ORF">MICPUCDRAFT_58597</name>
</gene>
<evidence type="ECO:0000256" key="3">
    <source>
        <dbReference type="ARBA" id="ARBA00022528"/>
    </source>
</evidence>
<evidence type="ECO:0000256" key="7">
    <source>
        <dbReference type="ARBA" id="ARBA00023078"/>
    </source>
</evidence>
<dbReference type="RefSeq" id="XP_003059402.1">
    <property type="nucleotide sequence ID" value="XM_003059356.1"/>
</dbReference>
<dbReference type="eggNOG" id="ENOG502S9ZY">
    <property type="taxonomic scope" value="Eukaryota"/>
</dbReference>
<dbReference type="Gene3D" id="4.10.1190.10">
    <property type="entry name" value="Chlorophyll A-B binding protein"/>
    <property type="match status" value="1"/>
</dbReference>
<keyword evidence="7" id="KW-0793">Thylakoid</keyword>
<keyword evidence="4" id="KW-0602">Photosynthesis</keyword>
<keyword evidence="5" id="KW-0934">Plastid</keyword>
<sequence>MAAMTVFTTALSSKVSPGLKARVAPKASSKASGAVCMAFDNKKAAAIALAAVIATAPVFPAKADLTSDLLARSEANKELNDKKRALTSSANFERSRTVTDGVCEFPKNFFGCEIASSNGGVAFLSDDKDIECEGTRDGKVCASKAPGSFPPVFGL</sequence>
<dbReference type="PANTHER" id="PTHR36814:SF1">
    <property type="entry name" value="PHOTOSYSTEM I REACTION CENTER SUBUNIT N, CHLOROPLASTIC"/>
    <property type="match status" value="1"/>
</dbReference>
<evidence type="ECO:0000256" key="1">
    <source>
        <dbReference type="ARBA" id="ARBA00004622"/>
    </source>
</evidence>
<evidence type="ECO:0000256" key="8">
    <source>
        <dbReference type="ARBA" id="ARBA00023136"/>
    </source>
</evidence>
<evidence type="ECO:0000256" key="5">
    <source>
        <dbReference type="ARBA" id="ARBA00022640"/>
    </source>
</evidence>
<name>C1MTY2_MICPC</name>
<dbReference type="Proteomes" id="UP000001876">
    <property type="component" value="Unassembled WGS sequence"/>
</dbReference>
<dbReference type="Pfam" id="PF05479">
    <property type="entry name" value="PsaN"/>
    <property type="match status" value="1"/>
</dbReference>
<evidence type="ECO:0000256" key="6">
    <source>
        <dbReference type="ARBA" id="ARBA00022836"/>
    </source>
</evidence>
<evidence type="ECO:0000256" key="4">
    <source>
        <dbReference type="ARBA" id="ARBA00022531"/>
    </source>
</evidence>
<reference evidence="9 10" key="1">
    <citation type="journal article" date="2009" name="Science">
        <title>Green evolution and dynamic adaptations revealed by genomes of the marine picoeukaryotes Micromonas.</title>
        <authorList>
            <person name="Worden A.Z."/>
            <person name="Lee J.H."/>
            <person name="Mock T."/>
            <person name="Rouze P."/>
            <person name="Simmons M.P."/>
            <person name="Aerts A.L."/>
            <person name="Allen A.E."/>
            <person name="Cuvelier M.L."/>
            <person name="Derelle E."/>
            <person name="Everett M.V."/>
            <person name="Foulon E."/>
            <person name="Grimwood J."/>
            <person name="Gundlach H."/>
            <person name="Henrissat B."/>
            <person name="Napoli C."/>
            <person name="McDonald S.M."/>
            <person name="Parker M.S."/>
            <person name="Rombauts S."/>
            <person name="Salamov A."/>
            <person name="Von Dassow P."/>
            <person name="Badger J.H."/>
            <person name="Coutinho P.M."/>
            <person name="Demir E."/>
            <person name="Dubchak I."/>
            <person name="Gentemann C."/>
            <person name="Eikrem W."/>
            <person name="Gready J.E."/>
            <person name="John U."/>
            <person name="Lanier W."/>
            <person name="Lindquist E.A."/>
            <person name="Lucas S."/>
            <person name="Mayer K.F."/>
            <person name="Moreau H."/>
            <person name="Not F."/>
            <person name="Otillar R."/>
            <person name="Panaud O."/>
            <person name="Pangilinan J."/>
            <person name="Paulsen I."/>
            <person name="Piegu B."/>
            <person name="Poliakov A."/>
            <person name="Robbens S."/>
            <person name="Schmutz J."/>
            <person name="Toulza E."/>
            <person name="Wyss T."/>
            <person name="Zelensky A."/>
            <person name="Zhou K."/>
            <person name="Armbrust E.V."/>
            <person name="Bhattacharya D."/>
            <person name="Goodenough U.W."/>
            <person name="Van de Peer Y."/>
            <person name="Grigoriev I.V."/>
        </authorList>
    </citation>
    <scope>NUCLEOTIDE SEQUENCE [LARGE SCALE GENOMIC DNA]</scope>
    <source>
        <strain evidence="9 10">CCMP1545</strain>
    </source>
</reference>
<comment type="subcellular location">
    <subcellularLocation>
        <location evidence="1">Plastid</location>
        <location evidence="1">Chloroplast thylakoid membrane</location>
        <topology evidence="1">Peripheral membrane protein</topology>
        <orientation evidence="1">Lumenal side</orientation>
    </subcellularLocation>
</comment>
<dbReference type="KEGG" id="mpp:MICPUCDRAFT_58597"/>
<organism evidence="10">
    <name type="scientific">Micromonas pusilla (strain CCMP1545)</name>
    <name type="common">Picoplanktonic green alga</name>
    <dbReference type="NCBI Taxonomy" id="564608"/>
    <lineage>
        <taxon>Eukaryota</taxon>
        <taxon>Viridiplantae</taxon>
        <taxon>Chlorophyta</taxon>
        <taxon>Mamiellophyceae</taxon>
        <taxon>Mamiellales</taxon>
        <taxon>Mamiellaceae</taxon>
        <taxon>Micromonas</taxon>
    </lineage>
</organism>
<evidence type="ECO:0000256" key="2">
    <source>
        <dbReference type="ARBA" id="ARBA00010661"/>
    </source>
</evidence>
<comment type="similarity">
    <text evidence="2">Belongs to the psaN family.</text>
</comment>
<accession>C1MTY2</accession>
<dbReference type="InterPro" id="IPR044907">
    <property type="entry name" value="PSAN_sf"/>
</dbReference>
<evidence type="ECO:0000313" key="9">
    <source>
        <dbReference type="EMBL" id="EEH56534.1"/>
    </source>
</evidence>
<dbReference type="OrthoDB" id="512227at2759"/>
<dbReference type="OMA" id="KIVWIVE"/>
<protein>
    <submittedName>
        <fullName evidence="9">Photosystem I subunit N, chloroplast</fullName>
    </submittedName>
</protein>
<keyword evidence="6" id="KW-0603">Photosystem I</keyword>
<proteinExistence type="inferred from homology"/>
<dbReference type="AlphaFoldDB" id="C1MTY2"/>
<keyword evidence="8" id="KW-0472">Membrane</keyword>
<dbReference type="EMBL" id="GG663740">
    <property type="protein sequence ID" value="EEH56534.1"/>
    <property type="molecule type" value="Genomic_DNA"/>
</dbReference>
<dbReference type="PANTHER" id="PTHR36814">
    <property type="entry name" value="PHOTOSYSTEM I REACTION CENTER SUBUNIT N, CHLOROPLASTIC"/>
    <property type="match status" value="1"/>
</dbReference>
<dbReference type="GeneID" id="9684842"/>
<evidence type="ECO:0000313" key="10">
    <source>
        <dbReference type="Proteomes" id="UP000001876"/>
    </source>
</evidence>
<dbReference type="InterPro" id="IPR008796">
    <property type="entry name" value="PSAN"/>
</dbReference>
<dbReference type="GO" id="GO:0015979">
    <property type="term" value="P:photosynthesis"/>
    <property type="evidence" value="ECO:0007669"/>
    <property type="project" value="UniProtKB-KW"/>
</dbReference>
<dbReference type="GO" id="GO:0030093">
    <property type="term" value="C:chloroplast photosystem I"/>
    <property type="evidence" value="ECO:0007669"/>
    <property type="project" value="TreeGrafter"/>
</dbReference>
<dbReference type="STRING" id="564608.C1MTY2"/>
<keyword evidence="10" id="KW-1185">Reference proteome</keyword>
<keyword evidence="3" id="KW-0150">Chloroplast</keyword>